<dbReference type="SUPFAM" id="SSF55174">
    <property type="entry name" value="Alpha-L RNA-binding motif"/>
    <property type="match status" value="1"/>
</dbReference>
<dbReference type="Pfam" id="PF01479">
    <property type="entry name" value="S4"/>
    <property type="match status" value="1"/>
</dbReference>
<keyword evidence="2 5" id="KW-0413">Isomerase</keyword>
<comment type="similarity">
    <text evidence="1 5">Belongs to the pseudouridine synthase RluA family.</text>
</comment>
<dbReference type="InterPro" id="IPR036986">
    <property type="entry name" value="S4_RNA-bd_sf"/>
</dbReference>
<accession>A0A5C6XQ30</accession>
<gene>
    <name evidence="8" type="ORF">FRC96_06090</name>
</gene>
<evidence type="ECO:0000313" key="9">
    <source>
        <dbReference type="Proteomes" id="UP000321046"/>
    </source>
</evidence>
<dbReference type="OrthoDB" id="128480at2"/>
<name>A0A5C6XQ30_9DELT</name>
<dbReference type="CDD" id="cd00165">
    <property type="entry name" value="S4"/>
    <property type="match status" value="1"/>
</dbReference>
<dbReference type="Pfam" id="PF00849">
    <property type="entry name" value="PseudoU_synth_2"/>
    <property type="match status" value="1"/>
</dbReference>
<dbReference type="SMART" id="SM00363">
    <property type="entry name" value="S4"/>
    <property type="match status" value="1"/>
</dbReference>
<feature type="compositionally biased region" description="Basic residues" evidence="6">
    <location>
        <begin position="1"/>
        <end position="17"/>
    </location>
</feature>
<dbReference type="GO" id="GO:0120159">
    <property type="term" value="F:rRNA pseudouridine synthase activity"/>
    <property type="evidence" value="ECO:0007669"/>
    <property type="project" value="UniProtKB-ARBA"/>
</dbReference>
<feature type="region of interest" description="Disordered" evidence="6">
    <location>
        <begin position="1"/>
        <end position="26"/>
    </location>
</feature>
<comment type="function">
    <text evidence="5">Responsible for synthesis of pseudouridine from uracil.</text>
</comment>
<dbReference type="InterPro" id="IPR050188">
    <property type="entry name" value="RluA_PseudoU_synthase"/>
</dbReference>
<dbReference type="InterPro" id="IPR002942">
    <property type="entry name" value="S4_RNA-bd"/>
</dbReference>
<evidence type="ECO:0000256" key="4">
    <source>
        <dbReference type="PROSITE-ProRule" id="PRU00182"/>
    </source>
</evidence>
<dbReference type="AlphaFoldDB" id="A0A5C6XQ30"/>
<evidence type="ECO:0000256" key="5">
    <source>
        <dbReference type="RuleBase" id="RU362028"/>
    </source>
</evidence>
<dbReference type="EMBL" id="VOSL01000025">
    <property type="protein sequence ID" value="TXD39838.1"/>
    <property type="molecule type" value="Genomic_DNA"/>
</dbReference>
<keyword evidence="4" id="KW-0694">RNA-binding</keyword>
<dbReference type="PANTHER" id="PTHR21600:SF44">
    <property type="entry name" value="RIBOSOMAL LARGE SUBUNIT PSEUDOURIDINE SYNTHASE D"/>
    <property type="match status" value="1"/>
</dbReference>
<organism evidence="8 9">
    <name type="scientific">Lujinxingia vulgaris</name>
    <dbReference type="NCBI Taxonomy" id="2600176"/>
    <lineage>
        <taxon>Bacteria</taxon>
        <taxon>Deltaproteobacteria</taxon>
        <taxon>Bradymonadales</taxon>
        <taxon>Lujinxingiaceae</taxon>
        <taxon>Lujinxingia</taxon>
    </lineage>
</organism>
<evidence type="ECO:0000256" key="3">
    <source>
        <dbReference type="PIRSR" id="PIRSR606225-1"/>
    </source>
</evidence>
<proteinExistence type="inferred from homology"/>
<evidence type="ECO:0000256" key="2">
    <source>
        <dbReference type="ARBA" id="ARBA00023235"/>
    </source>
</evidence>
<dbReference type="EC" id="5.4.99.-" evidence="5"/>
<dbReference type="PROSITE" id="PS50889">
    <property type="entry name" value="S4"/>
    <property type="match status" value="1"/>
</dbReference>
<dbReference type="GO" id="GO:0000455">
    <property type="term" value="P:enzyme-directed rRNA pseudouridine synthesis"/>
    <property type="evidence" value="ECO:0007669"/>
    <property type="project" value="TreeGrafter"/>
</dbReference>
<dbReference type="Proteomes" id="UP000321046">
    <property type="component" value="Unassembled WGS sequence"/>
</dbReference>
<sequence length="364" mass="41074">MARGAHAHASVRRRRHAGEHQHPGEGVYRHRLRQLRPYRKLDLVTRCPRHALSTTEFSFQVEPEDAGQRLDVYLAEQDDPPLTRSQVRKFLDRGEITVNGAQVKAGYKLREDDRIFWSHIPPTEPNIKAQAIALNLLYEDDEVAVVDKPVGMVVHPSIGHPDGTLVNALMHHFDELPTIGGELRPGIVHRIDKDTSGALAVTKTDRAHHHLSAQFRDHSIDRVYHALVFGPGLADEGTFDTLHGRDPNHRMRFTGRVTKGRHAVTHYRVMERYDSGAVLVECRLETGRTHQIRMHFADADAPLLGDVLYGGKRTSQCSLIGRQALHARTLGFEHPDGQRVHCVAEYPDDFSGALEALRAGRDWR</sequence>
<reference evidence="8 9" key="1">
    <citation type="submission" date="2019-08" db="EMBL/GenBank/DDBJ databases">
        <title>Bradymonadales sp. TMQ2.</title>
        <authorList>
            <person name="Liang Q."/>
        </authorList>
    </citation>
    <scope>NUCLEOTIDE SEQUENCE [LARGE SCALE GENOMIC DNA]</scope>
    <source>
        <strain evidence="8 9">TMQ2</strain>
    </source>
</reference>
<evidence type="ECO:0000256" key="1">
    <source>
        <dbReference type="ARBA" id="ARBA00010876"/>
    </source>
</evidence>
<feature type="active site" evidence="3">
    <location>
        <position position="192"/>
    </location>
</feature>
<dbReference type="SUPFAM" id="SSF55120">
    <property type="entry name" value="Pseudouridine synthase"/>
    <property type="match status" value="1"/>
</dbReference>
<evidence type="ECO:0000256" key="6">
    <source>
        <dbReference type="SAM" id="MobiDB-lite"/>
    </source>
</evidence>
<dbReference type="Gene3D" id="3.10.290.10">
    <property type="entry name" value="RNA-binding S4 domain"/>
    <property type="match status" value="1"/>
</dbReference>
<comment type="catalytic activity">
    <reaction evidence="5">
        <text>a uridine in RNA = a pseudouridine in RNA</text>
        <dbReference type="Rhea" id="RHEA:48348"/>
        <dbReference type="Rhea" id="RHEA-COMP:12068"/>
        <dbReference type="Rhea" id="RHEA-COMP:12069"/>
        <dbReference type="ChEBI" id="CHEBI:65314"/>
        <dbReference type="ChEBI" id="CHEBI:65315"/>
    </reaction>
</comment>
<comment type="caution">
    <text evidence="8">The sequence shown here is derived from an EMBL/GenBank/DDBJ whole genome shotgun (WGS) entry which is preliminary data.</text>
</comment>
<dbReference type="GO" id="GO:0003723">
    <property type="term" value="F:RNA binding"/>
    <property type="evidence" value="ECO:0007669"/>
    <property type="project" value="UniProtKB-KW"/>
</dbReference>
<dbReference type="CDD" id="cd02869">
    <property type="entry name" value="PseudoU_synth_RluA_like"/>
    <property type="match status" value="1"/>
</dbReference>
<dbReference type="InterPro" id="IPR006225">
    <property type="entry name" value="PsdUridine_synth_RluC/D"/>
</dbReference>
<dbReference type="Gene3D" id="3.30.2350.10">
    <property type="entry name" value="Pseudouridine synthase"/>
    <property type="match status" value="1"/>
</dbReference>
<protein>
    <recommendedName>
        <fullName evidence="5">Pseudouridine synthase</fullName>
        <ecNumber evidence="5">5.4.99.-</ecNumber>
    </recommendedName>
</protein>
<feature type="domain" description="RNA-binding S4" evidence="7">
    <location>
        <begin position="68"/>
        <end position="128"/>
    </location>
</feature>
<evidence type="ECO:0000259" key="7">
    <source>
        <dbReference type="SMART" id="SM00363"/>
    </source>
</evidence>
<dbReference type="InterPro" id="IPR020103">
    <property type="entry name" value="PsdUridine_synth_cat_dom_sf"/>
</dbReference>
<dbReference type="PANTHER" id="PTHR21600">
    <property type="entry name" value="MITOCHONDRIAL RNA PSEUDOURIDINE SYNTHASE"/>
    <property type="match status" value="1"/>
</dbReference>
<dbReference type="NCBIfam" id="TIGR00005">
    <property type="entry name" value="rluA_subfam"/>
    <property type="match status" value="1"/>
</dbReference>
<evidence type="ECO:0000313" key="8">
    <source>
        <dbReference type="EMBL" id="TXD39838.1"/>
    </source>
</evidence>
<dbReference type="InterPro" id="IPR006145">
    <property type="entry name" value="PsdUridine_synth_RsuA/RluA"/>
</dbReference>